<dbReference type="OrthoDB" id="7186639at2"/>
<evidence type="ECO:0000313" key="2">
    <source>
        <dbReference type="EMBL" id="AOO82349.1"/>
    </source>
</evidence>
<reference evidence="2 3" key="1">
    <citation type="journal article" date="2015" name="Antonie Van Leeuwenhoek">
        <title>Bosea vaviloviae sp. nov., a new species of slow-growing rhizobia isolated from nodules of the relict species Vavilovia formosa (Stev.) Fed.</title>
        <authorList>
            <person name="Safronova V.I."/>
            <person name="Kuznetsova I.G."/>
            <person name="Sazanova A.L."/>
            <person name="Kimeklis A.K."/>
            <person name="Belimov A.A."/>
            <person name="Andronov E.E."/>
            <person name="Pinaev A.G."/>
            <person name="Chizhevskaya E.P."/>
            <person name="Pukhaev A.R."/>
            <person name="Popov K.P."/>
            <person name="Willems A."/>
            <person name="Tikhonovich I.A."/>
        </authorList>
    </citation>
    <scope>NUCLEOTIDE SEQUENCE [LARGE SCALE GENOMIC DNA]</scope>
    <source>
        <strain evidence="2 3">Vaf18</strain>
    </source>
</reference>
<evidence type="ECO:0000313" key="3">
    <source>
        <dbReference type="Proteomes" id="UP000094969"/>
    </source>
</evidence>
<dbReference type="RefSeq" id="WP_069691558.1">
    <property type="nucleotide sequence ID" value="NZ_CP017147.1"/>
</dbReference>
<feature type="signal peptide" evidence="1">
    <location>
        <begin position="1"/>
        <end position="23"/>
    </location>
</feature>
<sequence length="184" mass="19510">MRATYKFALAALLSCFFADAARAAPFDPARVDLADVLACKIDGGHYVGFAVSISDNGSPGSAKARGWVKIPTKSLMFSSYRLPKPLGVFGYTTSTVAFTSSAMFAVLDLQNPTALGLAQGVTNILEGSGQFMGERLVDQSTRVDKETGFGFKNRSALQITTNSAFPGKTLIGCSYDGKLQFPAL</sequence>
<evidence type="ECO:0000256" key="1">
    <source>
        <dbReference type="SAM" id="SignalP"/>
    </source>
</evidence>
<feature type="chain" id="PRO_5009099985" evidence="1">
    <location>
        <begin position="24"/>
        <end position="184"/>
    </location>
</feature>
<dbReference type="AlphaFoldDB" id="A0A1D7U4Q4"/>
<keyword evidence="1" id="KW-0732">Signal</keyword>
<organism evidence="2 3">
    <name type="scientific">Bosea vaviloviae</name>
    <dbReference type="NCBI Taxonomy" id="1526658"/>
    <lineage>
        <taxon>Bacteria</taxon>
        <taxon>Pseudomonadati</taxon>
        <taxon>Pseudomonadota</taxon>
        <taxon>Alphaproteobacteria</taxon>
        <taxon>Hyphomicrobiales</taxon>
        <taxon>Boseaceae</taxon>
        <taxon>Bosea</taxon>
    </lineage>
</organism>
<gene>
    <name evidence="2" type="ORF">BHK69_19580</name>
</gene>
<accession>A0A1D7U4Q4</accession>
<protein>
    <submittedName>
        <fullName evidence="2">Uncharacterized protein</fullName>
    </submittedName>
</protein>
<dbReference type="KEGG" id="bvv:BHK69_19580"/>
<dbReference type="EMBL" id="CP017147">
    <property type="protein sequence ID" value="AOO82349.1"/>
    <property type="molecule type" value="Genomic_DNA"/>
</dbReference>
<name>A0A1D7U4Q4_9HYPH</name>
<keyword evidence="3" id="KW-1185">Reference proteome</keyword>
<dbReference type="STRING" id="1526658.BHK69_19580"/>
<proteinExistence type="predicted"/>
<dbReference type="Proteomes" id="UP000094969">
    <property type="component" value="Chromosome"/>
</dbReference>